<dbReference type="EMBL" id="JAMKPW020000008">
    <property type="protein sequence ID" value="KAK8215271.1"/>
    <property type="molecule type" value="Genomic_DNA"/>
</dbReference>
<accession>A0ACC3SMX5</accession>
<evidence type="ECO:0000313" key="1">
    <source>
        <dbReference type="EMBL" id="KAK8215271.1"/>
    </source>
</evidence>
<organism evidence="1 2">
    <name type="scientific">Zalaria obscura</name>
    <dbReference type="NCBI Taxonomy" id="2024903"/>
    <lineage>
        <taxon>Eukaryota</taxon>
        <taxon>Fungi</taxon>
        <taxon>Dikarya</taxon>
        <taxon>Ascomycota</taxon>
        <taxon>Pezizomycotina</taxon>
        <taxon>Dothideomycetes</taxon>
        <taxon>Dothideomycetidae</taxon>
        <taxon>Dothideales</taxon>
        <taxon>Zalariaceae</taxon>
        <taxon>Zalaria</taxon>
    </lineage>
</organism>
<sequence length="729" mass="81416">MPSRNRAASSPVAPAITLTDAAGDTTTNAAATNANDASPRAQPQRSMYSAEQRGNFLRTQQRPNAPSREPSIRIRRVPSASTLGSVNHPRGNNEGIAEADQAGGSRRRSFSNPERMRNYFNNQPPIEETGVSRKGSTNAQGRPQHLQSVAEEGRGDSQPPTPPPKDDASVPSGADNPARPADMSRLRKYSVSAMSAMGMGKGNGSDKPRRESAPEHDEYTSEMVDYLDVMDPEIATLSTLTNVQNSLFIPDLGKLLNRRPTYTLTARPTKAGPSGPEKKKEKEEEEEEEMEMELASQLAAEERPEAVRMESLDTINSRLSESRYAVLPHGVSLEGWTEAEKAELNDHVRHLLHSKRAAFKRSLKGFGQYVRRPLGFFVTVYATLITLFGLAWVLFLIGWINVGGRQLYIINVIDNVLVALFALIGDGLAPFRVVDTYHMIFIAHYHHLTWRLRKERNLPKLIDHNDLPARRASDNYDYELRRSVASDLASIPDNGSVAPDGYGLEGDIEAGALKPIDPKGHVGEYTVLNVKQQARLKHHQTKFAKSHTFYKPHETTTHRAFPLRLLVAVVVLLDFHSIFQIALGTCTWSIDYKTRPFALTTVILCCSITCNITAGIIISIGDKRSRKKQVVERLFRQQVTETAIKKIERRREREERRNAELSETVVPEMDDMGMPRRSTDKWARSSFDGVGVRRSGEKGRRSFDLKRKAGRSLEGRRSMDVQGTIYEGT</sequence>
<name>A0ACC3SMX5_9PEZI</name>
<dbReference type="Proteomes" id="UP001320706">
    <property type="component" value="Unassembled WGS sequence"/>
</dbReference>
<evidence type="ECO:0000313" key="2">
    <source>
        <dbReference type="Proteomes" id="UP001320706"/>
    </source>
</evidence>
<proteinExistence type="predicted"/>
<keyword evidence="2" id="KW-1185">Reference proteome</keyword>
<protein>
    <submittedName>
        <fullName evidence="1">Uncharacterized protein</fullName>
    </submittedName>
</protein>
<gene>
    <name evidence="1" type="ORF">M8818_001892</name>
</gene>
<reference evidence="1" key="1">
    <citation type="submission" date="2024-02" db="EMBL/GenBank/DDBJ databases">
        <title>Metagenome Assembled Genome of Zalaria obscura JY119.</title>
        <authorList>
            <person name="Vighnesh L."/>
            <person name="Jagadeeshwari U."/>
            <person name="Venkata Ramana C."/>
            <person name="Sasikala C."/>
        </authorList>
    </citation>
    <scope>NUCLEOTIDE SEQUENCE</scope>
    <source>
        <strain evidence="1">JY119</strain>
    </source>
</reference>
<comment type="caution">
    <text evidence="1">The sequence shown here is derived from an EMBL/GenBank/DDBJ whole genome shotgun (WGS) entry which is preliminary data.</text>
</comment>